<dbReference type="RefSeq" id="WP_158274069.1">
    <property type="nucleotide sequence ID" value="NZ_BMEZ01000021.1"/>
</dbReference>
<dbReference type="AlphaFoldDB" id="A0A2T6ANU1"/>
<evidence type="ECO:0000313" key="1">
    <source>
        <dbReference type="EMBL" id="PTX45489.1"/>
    </source>
</evidence>
<keyword evidence="2" id="KW-1185">Reference proteome</keyword>
<dbReference type="EMBL" id="QBKN01000021">
    <property type="protein sequence ID" value="PTX45489.1"/>
    <property type="molecule type" value="Genomic_DNA"/>
</dbReference>
<reference evidence="1 2" key="1">
    <citation type="submission" date="2018-04" db="EMBL/GenBank/DDBJ databases">
        <title>Genomic Encyclopedia of Archaeal and Bacterial Type Strains, Phase II (KMG-II): from individual species to whole genera.</title>
        <authorList>
            <person name="Goeker M."/>
        </authorList>
    </citation>
    <scope>NUCLEOTIDE SEQUENCE [LARGE SCALE GENOMIC DNA]</scope>
    <source>
        <strain evidence="1 2">DSM 29329</strain>
    </source>
</reference>
<proteinExistence type="predicted"/>
<accession>A0A2T6ANU1</accession>
<comment type="caution">
    <text evidence="1">The sequence shown here is derived from an EMBL/GenBank/DDBJ whole genome shotgun (WGS) entry which is preliminary data.</text>
</comment>
<dbReference type="InterPro" id="IPR049245">
    <property type="entry name" value="DUF6880"/>
</dbReference>
<organism evidence="1 2">
    <name type="scientific">Allosediminivita pacifica</name>
    <dbReference type="NCBI Taxonomy" id="1267769"/>
    <lineage>
        <taxon>Bacteria</taxon>
        <taxon>Pseudomonadati</taxon>
        <taxon>Pseudomonadota</taxon>
        <taxon>Alphaproteobacteria</taxon>
        <taxon>Rhodobacterales</taxon>
        <taxon>Paracoccaceae</taxon>
        <taxon>Allosediminivita</taxon>
    </lineage>
</organism>
<dbReference type="Proteomes" id="UP000244069">
    <property type="component" value="Unassembled WGS sequence"/>
</dbReference>
<evidence type="ECO:0000313" key="2">
    <source>
        <dbReference type="Proteomes" id="UP000244069"/>
    </source>
</evidence>
<protein>
    <submittedName>
        <fullName evidence="1">Uncharacterized protein</fullName>
    </submittedName>
</protein>
<dbReference type="Pfam" id="PF21810">
    <property type="entry name" value="DUF6880"/>
    <property type="match status" value="1"/>
</dbReference>
<sequence length="55" mass="5539">MAGTAVSRKNLVEPGADTVAGLLLNAVKADAARQRRVRLVLAAGQGPATVTAGVR</sequence>
<name>A0A2T6ANU1_9RHOB</name>
<gene>
    <name evidence="1" type="ORF">C8N44_12110</name>
</gene>
<dbReference type="OrthoDB" id="7183688at2"/>